<proteinExistence type="predicted"/>
<evidence type="ECO:0000313" key="4">
    <source>
        <dbReference type="EMBL" id="MBR0800633.1"/>
    </source>
</evidence>
<keyword evidence="1" id="KW-0472">Membrane</keyword>
<dbReference type="InterPro" id="IPR043128">
    <property type="entry name" value="Rev_trsase/Diguanyl_cyclase"/>
</dbReference>
<evidence type="ECO:0000256" key="1">
    <source>
        <dbReference type="SAM" id="Phobius"/>
    </source>
</evidence>
<dbReference type="SUPFAM" id="SSF55073">
    <property type="entry name" value="Nucleotide cyclase"/>
    <property type="match status" value="1"/>
</dbReference>
<dbReference type="Pfam" id="PF00563">
    <property type="entry name" value="EAL"/>
    <property type="match status" value="1"/>
</dbReference>
<gene>
    <name evidence="4" type="ORF">JQ615_35250</name>
</gene>
<keyword evidence="5" id="KW-1185">Reference proteome</keyword>
<reference evidence="5" key="1">
    <citation type="journal article" date="2021" name="ISME J.">
        <title>Evolutionary origin and ecological implication of a unique nif island in free-living Bradyrhizobium lineages.</title>
        <authorList>
            <person name="Tao J."/>
        </authorList>
    </citation>
    <scope>NUCLEOTIDE SEQUENCE [LARGE SCALE GENOMIC DNA]</scope>
    <source>
        <strain evidence="5">SZCCT0434</strain>
    </source>
</reference>
<dbReference type="PROSITE" id="PS50887">
    <property type="entry name" value="GGDEF"/>
    <property type="match status" value="1"/>
</dbReference>
<dbReference type="SMART" id="SM00267">
    <property type="entry name" value="GGDEF"/>
    <property type="match status" value="1"/>
</dbReference>
<name>A0ABS5FV75_9BRAD</name>
<evidence type="ECO:0000313" key="5">
    <source>
        <dbReference type="Proteomes" id="UP001315278"/>
    </source>
</evidence>
<feature type="domain" description="EAL" evidence="2">
    <location>
        <begin position="508"/>
        <end position="758"/>
    </location>
</feature>
<dbReference type="SUPFAM" id="SSF141868">
    <property type="entry name" value="EAL domain-like"/>
    <property type="match status" value="1"/>
</dbReference>
<dbReference type="NCBIfam" id="TIGR00254">
    <property type="entry name" value="GGDEF"/>
    <property type="match status" value="1"/>
</dbReference>
<dbReference type="Gene3D" id="3.30.70.270">
    <property type="match status" value="1"/>
</dbReference>
<dbReference type="RefSeq" id="WP_212494955.1">
    <property type="nucleotide sequence ID" value="NZ_JAFCJH010000058.1"/>
</dbReference>
<dbReference type="InterPro" id="IPR052155">
    <property type="entry name" value="Biofilm_reg_signaling"/>
</dbReference>
<dbReference type="PANTHER" id="PTHR44757">
    <property type="entry name" value="DIGUANYLATE CYCLASE DGCP"/>
    <property type="match status" value="1"/>
</dbReference>
<evidence type="ECO:0000259" key="3">
    <source>
        <dbReference type="PROSITE" id="PS50887"/>
    </source>
</evidence>
<dbReference type="Gene3D" id="3.20.20.450">
    <property type="entry name" value="EAL domain"/>
    <property type="match status" value="1"/>
</dbReference>
<feature type="transmembrane region" description="Helical" evidence="1">
    <location>
        <begin position="26"/>
        <end position="44"/>
    </location>
</feature>
<dbReference type="Gene3D" id="3.30.450.20">
    <property type="entry name" value="PAS domain"/>
    <property type="match status" value="1"/>
</dbReference>
<dbReference type="InterPro" id="IPR029787">
    <property type="entry name" value="Nucleotide_cyclase"/>
</dbReference>
<dbReference type="SUPFAM" id="SSF55785">
    <property type="entry name" value="PYP-like sensor domain (PAS domain)"/>
    <property type="match status" value="1"/>
</dbReference>
<protein>
    <submittedName>
        <fullName evidence="4">EAL domain-containing protein</fullName>
    </submittedName>
</protein>
<feature type="domain" description="GGDEF" evidence="3">
    <location>
        <begin position="365"/>
        <end position="499"/>
    </location>
</feature>
<dbReference type="InterPro" id="IPR035919">
    <property type="entry name" value="EAL_sf"/>
</dbReference>
<dbReference type="InterPro" id="IPR001633">
    <property type="entry name" value="EAL_dom"/>
</dbReference>
<dbReference type="InterPro" id="IPR000160">
    <property type="entry name" value="GGDEF_dom"/>
</dbReference>
<dbReference type="PROSITE" id="PS50883">
    <property type="entry name" value="EAL"/>
    <property type="match status" value="1"/>
</dbReference>
<dbReference type="Proteomes" id="UP001315278">
    <property type="component" value="Unassembled WGS sequence"/>
</dbReference>
<dbReference type="CDD" id="cd01949">
    <property type="entry name" value="GGDEF"/>
    <property type="match status" value="1"/>
</dbReference>
<keyword evidence="1" id="KW-0812">Transmembrane</keyword>
<dbReference type="EMBL" id="JAFCJH010000058">
    <property type="protein sequence ID" value="MBR0800633.1"/>
    <property type="molecule type" value="Genomic_DNA"/>
</dbReference>
<accession>A0ABS5FV75</accession>
<dbReference type="CDD" id="cd01948">
    <property type="entry name" value="EAL"/>
    <property type="match status" value="1"/>
</dbReference>
<comment type="caution">
    <text evidence="4">The sequence shown here is derived from an EMBL/GenBank/DDBJ whole genome shotgun (WGS) entry which is preliminary data.</text>
</comment>
<organism evidence="4 5">
    <name type="scientific">Bradyrhizobium jicamae</name>
    <dbReference type="NCBI Taxonomy" id="280332"/>
    <lineage>
        <taxon>Bacteria</taxon>
        <taxon>Pseudomonadati</taxon>
        <taxon>Pseudomonadota</taxon>
        <taxon>Alphaproteobacteria</taxon>
        <taxon>Hyphomicrobiales</taxon>
        <taxon>Nitrobacteraceae</taxon>
        <taxon>Bradyrhizobium</taxon>
    </lineage>
</organism>
<dbReference type="Pfam" id="PF12860">
    <property type="entry name" value="PAS_7"/>
    <property type="match status" value="1"/>
</dbReference>
<dbReference type="SMART" id="SM00052">
    <property type="entry name" value="EAL"/>
    <property type="match status" value="1"/>
</dbReference>
<dbReference type="InterPro" id="IPR035965">
    <property type="entry name" value="PAS-like_dom_sf"/>
</dbReference>
<dbReference type="PANTHER" id="PTHR44757:SF2">
    <property type="entry name" value="BIOFILM ARCHITECTURE MAINTENANCE PROTEIN MBAA"/>
    <property type="match status" value="1"/>
</dbReference>
<evidence type="ECO:0000259" key="2">
    <source>
        <dbReference type="PROSITE" id="PS50883"/>
    </source>
</evidence>
<sequence>MNKSARGVISTALAGDRYTISFRRRFLALTTVLLAVNLAVGLIARQQQRAIIDHAVNIYDTAFISTNYVNLAQIAFQHYVDERMRAEDTVETSKANELLDDVLDNMDVAIERASSPLTRVEAQDIRVRLSELRDAPAGDIENHIAAIRKKMERLRQRNSDIGLKSRDDIEESSVKADLLLVASILTSITLAGLVLLVMHRMIGSMKRRSNDHFQAALEGMPQGLSLVDDKLRLIVCNARYAEMYDLPAELTKPGTSIRSIIEHRAKHGTASVDSEDFVSEKLAEAAQATTLALEQQLQDGRIISLIKAPLTTGGSITIHMDVTEKRNSERKIAFLAHHDALTALANRVQLREHIERTVKDVDRAGRAAILCLDLDNFKTVNDTLGHSVGDALLCAVAGRLQGLLGEGDLVSRTGGDEFAIVQTASEHAVEAAAALAPGIIEALSAPFEIGDHTVVIGASVGIAMAPDDGGDADQLLKNADMALYRAKGEGRGRFHFFEPEMDVKAQNRRLLELDLRKAIGAREFELFYQPIVNLADNRISGFEALLRWNHPTRGRVPPGEFIPVAEETGLITTIGEWVIRQACIDAKTWPSDLRVAVNVSPVQFRAKGLALIVTSAVANAGLIPDRLELEITETVLMHDNEETLATLRQLQVLGVRISMDDFGTGYSSLSYLRSFPFDKIKIDQSFVRDLINNPDSIGIIRAIAGLGQSMGVTTTAEGVETQEQLDQMRNEGCTEVQGFFYSRPVPVSEVASLLSGFGGRGHVAA</sequence>
<keyword evidence="1" id="KW-1133">Transmembrane helix</keyword>
<feature type="transmembrane region" description="Helical" evidence="1">
    <location>
        <begin position="178"/>
        <end position="198"/>
    </location>
</feature>
<dbReference type="Pfam" id="PF00990">
    <property type="entry name" value="GGDEF"/>
    <property type="match status" value="1"/>
</dbReference>